<evidence type="ECO:0000313" key="2">
    <source>
        <dbReference type="Proteomes" id="UP000316471"/>
    </source>
</evidence>
<sequence>MPLRRGLAVIEVVLLLGKGRHAVESWDDAPDLVEYHGALLSRRAGPRMPVGADAHRDPVAVYADDLLTEEEFQDLFYAAQADIEALRLKFD</sequence>
<name>A0A562LVE2_9GAMM</name>
<dbReference type="RefSeq" id="WP_242006793.1">
    <property type="nucleotide sequence ID" value="NZ_VLKP01000005.1"/>
</dbReference>
<dbReference type="AlphaFoldDB" id="A0A562LVE2"/>
<reference evidence="1 2" key="1">
    <citation type="journal article" date="2015" name="Stand. Genomic Sci.">
        <title>Genomic Encyclopedia of Bacterial and Archaeal Type Strains, Phase III: the genomes of soil and plant-associated and newly described type strains.</title>
        <authorList>
            <person name="Whitman W.B."/>
            <person name="Woyke T."/>
            <person name="Klenk H.P."/>
            <person name="Zhou Y."/>
            <person name="Lilburn T.G."/>
            <person name="Beck B.J."/>
            <person name="De Vos P."/>
            <person name="Vandamme P."/>
            <person name="Eisen J.A."/>
            <person name="Garrity G."/>
            <person name="Hugenholtz P."/>
            <person name="Kyrpides N.C."/>
        </authorList>
    </citation>
    <scope>NUCLEOTIDE SEQUENCE [LARGE SCALE GENOMIC DNA]</scope>
    <source>
        <strain evidence="1 2">CGMCC 1.10136</strain>
    </source>
</reference>
<dbReference type="Proteomes" id="UP000316471">
    <property type="component" value="Unassembled WGS sequence"/>
</dbReference>
<protein>
    <submittedName>
        <fullName evidence="1">Uncharacterized protein</fullName>
    </submittedName>
</protein>
<comment type="caution">
    <text evidence="1">The sequence shown here is derived from an EMBL/GenBank/DDBJ whole genome shotgun (WGS) entry which is preliminary data.</text>
</comment>
<evidence type="ECO:0000313" key="1">
    <source>
        <dbReference type="EMBL" id="TWI11566.1"/>
    </source>
</evidence>
<gene>
    <name evidence="1" type="ORF">IP93_01463</name>
</gene>
<accession>A0A562LVE2</accession>
<keyword evidence="2" id="KW-1185">Reference proteome</keyword>
<proteinExistence type="predicted"/>
<dbReference type="EMBL" id="VLKP01000005">
    <property type="protein sequence ID" value="TWI11566.1"/>
    <property type="molecule type" value="Genomic_DNA"/>
</dbReference>
<organism evidence="1 2">
    <name type="scientific">Aerolutibacter ruishenii</name>
    <dbReference type="NCBI Taxonomy" id="686800"/>
    <lineage>
        <taxon>Bacteria</taxon>
        <taxon>Pseudomonadati</taxon>
        <taxon>Pseudomonadota</taxon>
        <taxon>Gammaproteobacteria</taxon>
        <taxon>Lysobacterales</taxon>
        <taxon>Lysobacteraceae</taxon>
        <taxon>Aerolutibacter</taxon>
    </lineage>
</organism>